<name>A0A218UFL7_9PASE</name>
<protein>
    <submittedName>
        <fullName evidence="1">Uncharacterized protein</fullName>
    </submittedName>
</protein>
<evidence type="ECO:0000313" key="1">
    <source>
        <dbReference type="EMBL" id="OWK52456.1"/>
    </source>
</evidence>
<gene>
    <name evidence="1" type="ORF">RLOC_00003117</name>
</gene>
<reference evidence="1 2" key="1">
    <citation type="submission" date="2017-05" db="EMBL/GenBank/DDBJ databases">
        <title>Genome of assembly of the Bengalese finch, Lonchura striata domestica.</title>
        <authorList>
            <person name="Colquitt B.M."/>
            <person name="Brainard M.S."/>
        </authorList>
    </citation>
    <scope>NUCLEOTIDE SEQUENCE [LARGE SCALE GENOMIC DNA]</scope>
    <source>
        <strain evidence="1">White83orange57</strain>
    </source>
</reference>
<comment type="caution">
    <text evidence="1">The sequence shown here is derived from an EMBL/GenBank/DDBJ whole genome shotgun (WGS) entry which is preliminary data.</text>
</comment>
<keyword evidence="2" id="KW-1185">Reference proteome</keyword>
<dbReference type="Proteomes" id="UP000197619">
    <property type="component" value="Unassembled WGS sequence"/>
</dbReference>
<evidence type="ECO:0000313" key="2">
    <source>
        <dbReference type="Proteomes" id="UP000197619"/>
    </source>
</evidence>
<dbReference type="EMBL" id="MUZQ01000346">
    <property type="protein sequence ID" value="OWK52456.1"/>
    <property type="molecule type" value="Genomic_DNA"/>
</dbReference>
<accession>A0A218UFL7</accession>
<dbReference type="AlphaFoldDB" id="A0A218UFL7"/>
<sequence length="23" mass="2631">MSCIKEPKLLQMYLVCSTLKSSQ</sequence>
<organism evidence="1 2">
    <name type="scientific">Lonchura striata</name>
    <name type="common">white-rumped munia</name>
    <dbReference type="NCBI Taxonomy" id="40157"/>
    <lineage>
        <taxon>Eukaryota</taxon>
        <taxon>Metazoa</taxon>
        <taxon>Chordata</taxon>
        <taxon>Craniata</taxon>
        <taxon>Vertebrata</taxon>
        <taxon>Euteleostomi</taxon>
        <taxon>Archelosauria</taxon>
        <taxon>Archosauria</taxon>
        <taxon>Dinosauria</taxon>
        <taxon>Saurischia</taxon>
        <taxon>Theropoda</taxon>
        <taxon>Coelurosauria</taxon>
        <taxon>Aves</taxon>
        <taxon>Neognathae</taxon>
        <taxon>Neoaves</taxon>
        <taxon>Telluraves</taxon>
        <taxon>Australaves</taxon>
        <taxon>Passeriformes</taxon>
        <taxon>Passeroidea</taxon>
        <taxon>Estrildidae</taxon>
        <taxon>Estrildinae</taxon>
        <taxon>Lonchura</taxon>
    </lineage>
</organism>
<proteinExistence type="predicted"/>